<dbReference type="SMART" id="SM00086">
    <property type="entry name" value="PAC"/>
    <property type="match status" value="4"/>
</dbReference>
<dbReference type="SMART" id="SM00091">
    <property type="entry name" value="PAS"/>
    <property type="match status" value="3"/>
</dbReference>
<dbReference type="GO" id="GO:0006355">
    <property type="term" value="P:regulation of DNA-templated transcription"/>
    <property type="evidence" value="ECO:0007669"/>
    <property type="project" value="InterPro"/>
</dbReference>
<dbReference type="InterPro" id="IPR004089">
    <property type="entry name" value="MCPsignal_dom"/>
</dbReference>
<dbReference type="PANTHER" id="PTHR43531">
    <property type="entry name" value="PROTEIN ICFG"/>
    <property type="match status" value="1"/>
</dbReference>
<dbReference type="EMBL" id="FRAQ01000001">
    <property type="protein sequence ID" value="SHK28604.1"/>
    <property type="molecule type" value="Genomic_DNA"/>
</dbReference>
<dbReference type="Proteomes" id="UP000184497">
    <property type="component" value="Unassembled WGS sequence"/>
</dbReference>
<dbReference type="CDD" id="cd00130">
    <property type="entry name" value="PAS"/>
    <property type="match status" value="3"/>
</dbReference>
<proteinExistence type="inferred from homology"/>
<dbReference type="Gene3D" id="1.10.287.950">
    <property type="entry name" value="Methyl-accepting chemotaxis protein"/>
    <property type="match status" value="1"/>
</dbReference>
<dbReference type="GO" id="GO:0004888">
    <property type="term" value="F:transmembrane signaling receptor activity"/>
    <property type="evidence" value="ECO:0007669"/>
    <property type="project" value="InterPro"/>
</dbReference>
<dbReference type="STRING" id="564117.SAMN05216369_1355"/>
<feature type="domain" description="PAC" evidence="7">
    <location>
        <begin position="315"/>
        <end position="369"/>
    </location>
</feature>
<dbReference type="InterPro" id="IPR051310">
    <property type="entry name" value="MCP_chemotaxis"/>
</dbReference>
<dbReference type="InterPro" id="IPR013767">
    <property type="entry name" value="PAS_fold"/>
</dbReference>
<evidence type="ECO:0000313" key="9">
    <source>
        <dbReference type="Proteomes" id="UP000184497"/>
    </source>
</evidence>
<dbReference type="PROSITE" id="PS50113">
    <property type="entry name" value="PAC"/>
    <property type="match status" value="1"/>
</dbReference>
<keyword evidence="1" id="KW-0145">Chemotaxis</keyword>
<dbReference type="InterPro" id="IPR004090">
    <property type="entry name" value="Chemotax_Me-accpt_rcpt"/>
</dbReference>
<dbReference type="Pfam" id="PF00989">
    <property type="entry name" value="PAS"/>
    <property type="match status" value="2"/>
</dbReference>
<dbReference type="PRINTS" id="PR00260">
    <property type="entry name" value="CHEMTRNSDUCR"/>
</dbReference>
<dbReference type="Pfam" id="PF00015">
    <property type="entry name" value="MCPsignal"/>
    <property type="match status" value="1"/>
</dbReference>
<dbReference type="PANTHER" id="PTHR43531:SF11">
    <property type="entry name" value="METHYL-ACCEPTING CHEMOTAXIS PROTEIN 3"/>
    <property type="match status" value="1"/>
</dbReference>
<accession>A0A1M6R810</accession>
<feature type="domain" description="PAS" evidence="6">
    <location>
        <begin position="243"/>
        <end position="288"/>
    </location>
</feature>
<feature type="domain" description="PAS" evidence="6">
    <location>
        <begin position="10"/>
        <end position="56"/>
    </location>
</feature>
<keyword evidence="2 4" id="KW-0807">Transducer</keyword>
<dbReference type="GO" id="GO:0016020">
    <property type="term" value="C:membrane"/>
    <property type="evidence" value="ECO:0007669"/>
    <property type="project" value="InterPro"/>
</dbReference>
<sequence>MLRLLSRLFSSSRSALALEQAPQAVLTINRHNQITFFNASAERLWAISRDQVLGQSASTLLSKSVLGRIRTGDGKPHEARMKDTQGREFWAHLAVASFLAGNTLENTIFIRDISDERHTREMMNQTLEQAMDAVISIDESNNVTFFNKAAEIMWGYDRVEVLGNNVKMLVPEAIQAQHDSFVNRNRRTGENRIVGSYRELTIERKDRSRIWGQAAISKIEFDGVITYTAFIKDVTEEVEKREKMEMLSLVADHANSGIVITDRDGKIEYLNAGFEHLTGYSLEEARGKKPGPMLQGAGTDPDTVREIRAHLDRQEPFYAEILNYHKNGTPYWVSLSIAPVFDANGRVNRFISVEADITQSKQQTVDFTRRLQAIEHSMVTMEFRPDGSFLSANKLIRDFYGSDDKVARGGKAAWSKLSRENIETLQKTGEFSGRASIELEGLPTLALDYRVVALKEFNGDVRRYVLFGIDITDRHIAVRETQEAMSSVLQASKKISGIVSTINDIADQTNLLALNAAIEAARAGDAGRGFSVVADEVRSLARKSSGSAGEIDGLVDETNQRVAALAKSLDRIEG</sequence>
<organism evidence="8 9">
    <name type="scientific">Marinobacter antarcticus</name>
    <dbReference type="NCBI Taxonomy" id="564117"/>
    <lineage>
        <taxon>Bacteria</taxon>
        <taxon>Pseudomonadati</taxon>
        <taxon>Pseudomonadota</taxon>
        <taxon>Gammaproteobacteria</taxon>
        <taxon>Pseudomonadales</taxon>
        <taxon>Marinobacteraceae</taxon>
        <taxon>Marinobacter</taxon>
    </lineage>
</organism>
<dbReference type="GO" id="GO:0006935">
    <property type="term" value="P:chemotaxis"/>
    <property type="evidence" value="ECO:0007669"/>
    <property type="project" value="UniProtKB-KW"/>
</dbReference>
<dbReference type="SUPFAM" id="SSF55785">
    <property type="entry name" value="PYP-like sensor domain (PAS domain)"/>
    <property type="match status" value="3"/>
</dbReference>
<evidence type="ECO:0000256" key="2">
    <source>
        <dbReference type="ARBA" id="ARBA00023224"/>
    </source>
</evidence>
<feature type="domain" description="PAS" evidence="6">
    <location>
        <begin position="119"/>
        <end position="172"/>
    </location>
</feature>
<keyword evidence="9" id="KW-1185">Reference proteome</keyword>
<evidence type="ECO:0000313" key="8">
    <source>
        <dbReference type="EMBL" id="SHK28604.1"/>
    </source>
</evidence>
<evidence type="ECO:0000256" key="4">
    <source>
        <dbReference type="PROSITE-ProRule" id="PRU00284"/>
    </source>
</evidence>
<dbReference type="Pfam" id="PF13426">
    <property type="entry name" value="PAS_9"/>
    <property type="match status" value="1"/>
</dbReference>
<reference evidence="9" key="1">
    <citation type="submission" date="2016-11" db="EMBL/GenBank/DDBJ databases">
        <authorList>
            <person name="Varghese N."/>
            <person name="Submissions S."/>
        </authorList>
    </citation>
    <scope>NUCLEOTIDE SEQUENCE [LARGE SCALE GENOMIC DNA]</scope>
    <source>
        <strain evidence="9">CGMCC 1.10835</strain>
    </source>
</reference>
<dbReference type="SMART" id="SM00283">
    <property type="entry name" value="MA"/>
    <property type="match status" value="1"/>
</dbReference>
<protein>
    <submittedName>
        <fullName evidence="8">Methyl-accepting chemotaxis sensory transducer with Pas/Pac sensor</fullName>
    </submittedName>
</protein>
<comment type="similarity">
    <text evidence="3">Belongs to the methyl-accepting chemotaxis (MCP) protein family.</text>
</comment>
<dbReference type="InterPro" id="IPR001610">
    <property type="entry name" value="PAC"/>
</dbReference>
<dbReference type="GO" id="GO:0007165">
    <property type="term" value="P:signal transduction"/>
    <property type="evidence" value="ECO:0007669"/>
    <property type="project" value="UniProtKB-KW"/>
</dbReference>
<dbReference type="InterPro" id="IPR000700">
    <property type="entry name" value="PAS-assoc_C"/>
</dbReference>
<dbReference type="SUPFAM" id="SSF58104">
    <property type="entry name" value="Methyl-accepting chemotaxis protein (MCP) signaling domain"/>
    <property type="match status" value="1"/>
</dbReference>
<evidence type="ECO:0000256" key="1">
    <source>
        <dbReference type="ARBA" id="ARBA00022500"/>
    </source>
</evidence>
<evidence type="ECO:0000259" key="5">
    <source>
        <dbReference type="PROSITE" id="PS50111"/>
    </source>
</evidence>
<dbReference type="NCBIfam" id="TIGR00229">
    <property type="entry name" value="sensory_box"/>
    <property type="match status" value="3"/>
</dbReference>
<dbReference type="PROSITE" id="PS50112">
    <property type="entry name" value="PAS"/>
    <property type="match status" value="3"/>
</dbReference>
<evidence type="ECO:0000259" key="6">
    <source>
        <dbReference type="PROSITE" id="PS50112"/>
    </source>
</evidence>
<feature type="domain" description="Methyl-accepting transducer" evidence="5">
    <location>
        <begin position="478"/>
        <end position="574"/>
    </location>
</feature>
<dbReference type="AlphaFoldDB" id="A0A1M6R810"/>
<dbReference type="Gene3D" id="3.30.450.20">
    <property type="entry name" value="PAS domain"/>
    <property type="match status" value="3"/>
</dbReference>
<evidence type="ECO:0000256" key="3">
    <source>
        <dbReference type="ARBA" id="ARBA00029447"/>
    </source>
</evidence>
<name>A0A1M6R810_9GAMM</name>
<dbReference type="PROSITE" id="PS50111">
    <property type="entry name" value="CHEMOTAXIS_TRANSDUC_2"/>
    <property type="match status" value="1"/>
</dbReference>
<gene>
    <name evidence="8" type="ORF">SAMN05216369_1355</name>
</gene>
<dbReference type="InterPro" id="IPR000014">
    <property type="entry name" value="PAS"/>
</dbReference>
<dbReference type="RefSeq" id="WP_072796412.1">
    <property type="nucleotide sequence ID" value="NZ_FRAQ01000001.1"/>
</dbReference>
<evidence type="ECO:0000259" key="7">
    <source>
        <dbReference type="PROSITE" id="PS50113"/>
    </source>
</evidence>
<dbReference type="OrthoDB" id="7991996at2"/>
<dbReference type="InterPro" id="IPR035965">
    <property type="entry name" value="PAS-like_dom_sf"/>
</dbReference>